<name>A0A9X2XZ06_9BACT</name>
<dbReference type="InterPro" id="IPR002549">
    <property type="entry name" value="AI-2E-like"/>
</dbReference>
<evidence type="ECO:0000256" key="4">
    <source>
        <dbReference type="ARBA" id="ARBA00022989"/>
    </source>
</evidence>
<evidence type="ECO:0000256" key="3">
    <source>
        <dbReference type="ARBA" id="ARBA00022692"/>
    </source>
</evidence>
<feature type="non-terminal residue" evidence="7">
    <location>
        <position position="292"/>
    </location>
</feature>
<protein>
    <submittedName>
        <fullName evidence="7">AI-2E family transporter</fullName>
    </submittedName>
</protein>
<dbReference type="RefSeq" id="WP_279299243.1">
    <property type="nucleotide sequence ID" value="NZ_JAOTIF010000024.1"/>
</dbReference>
<dbReference type="AlphaFoldDB" id="A0A9X2XZ06"/>
<comment type="subcellular location">
    <subcellularLocation>
        <location evidence="1">Membrane</location>
        <topology evidence="1">Multi-pass membrane protein</topology>
    </subcellularLocation>
</comment>
<dbReference type="Proteomes" id="UP001155483">
    <property type="component" value="Unassembled WGS sequence"/>
</dbReference>
<keyword evidence="8" id="KW-1185">Reference proteome</keyword>
<comment type="caution">
    <text evidence="7">The sequence shown here is derived from an EMBL/GenBank/DDBJ whole genome shotgun (WGS) entry which is preliminary data.</text>
</comment>
<evidence type="ECO:0000256" key="5">
    <source>
        <dbReference type="ARBA" id="ARBA00023136"/>
    </source>
</evidence>
<evidence type="ECO:0000256" key="2">
    <source>
        <dbReference type="ARBA" id="ARBA00009773"/>
    </source>
</evidence>
<feature type="transmembrane region" description="Helical" evidence="6">
    <location>
        <begin position="36"/>
        <end position="53"/>
    </location>
</feature>
<feature type="transmembrane region" description="Helical" evidence="6">
    <location>
        <begin position="244"/>
        <end position="277"/>
    </location>
</feature>
<gene>
    <name evidence="7" type="ORF">OCK74_21980</name>
</gene>
<reference evidence="7" key="1">
    <citation type="submission" date="2022-09" db="EMBL/GenBank/DDBJ databases">
        <authorList>
            <person name="Yuan C."/>
            <person name="Ke Z."/>
        </authorList>
    </citation>
    <scope>NUCLEOTIDE SEQUENCE</scope>
    <source>
        <strain evidence="7">LB-8</strain>
    </source>
</reference>
<evidence type="ECO:0000313" key="8">
    <source>
        <dbReference type="Proteomes" id="UP001155483"/>
    </source>
</evidence>
<organism evidence="7 8">
    <name type="scientific">Paraflavisolibacter caeni</name>
    <dbReference type="NCBI Taxonomy" id="2982496"/>
    <lineage>
        <taxon>Bacteria</taxon>
        <taxon>Pseudomonadati</taxon>
        <taxon>Bacteroidota</taxon>
        <taxon>Chitinophagia</taxon>
        <taxon>Chitinophagales</taxon>
        <taxon>Chitinophagaceae</taxon>
        <taxon>Paraflavisolibacter</taxon>
    </lineage>
</organism>
<dbReference type="EMBL" id="JAOTIF010000024">
    <property type="protein sequence ID" value="MCU7551805.1"/>
    <property type="molecule type" value="Genomic_DNA"/>
</dbReference>
<keyword evidence="4 6" id="KW-1133">Transmembrane helix</keyword>
<reference evidence="7" key="2">
    <citation type="submission" date="2023-04" db="EMBL/GenBank/DDBJ databases">
        <title>Paracnuella aquatica gen. nov., sp. nov., a member of the family Chitinophagaceae isolated from a hot spring.</title>
        <authorList>
            <person name="Wang C."/>
        </authorList>
    </citation>
    <scope>NUCLEOTIDE SEQUENCE</scope>
    <source>
        <strain evidence="7">LB-8</strain>
    </source>
</reference>
<accession>A0A9X2XZ06</accession>
<sequence>MEPKSGSKAHPFYIKATLVLFGLVLFFYILDVLADIIIPLALAALAAILLNPLNNRLQHKLPRVLAIIVSMLVAVIVISGVFYFLSTQIYLFTKSIPLLKQKFAILLTDLQQWMLLHFGLSIDSQVQVLKSAINNSQHLLTNTLGTIAGTVGIIVLIPIYVFLLLFYKPLILNFLFQVFLEQNSLRVAEVLTQTKTAIQSYMIGLLMETAIICVLYSIALLIIGVPFAIVVGVIGGILNLLPYIGGLIALLLSIVAATINTTGFSTQIIIIAVYWFIQFIDNNILVPRIVSS</sequence>
<evidence type="ECO:0000256" key="6">
    <source>
        <dbReference type="SAM" id="Phobius"/>
    </source>
</evidence>
<feature type="transmembrane region" description="Helical" evidence="6">
    <location>
        <begin position="205"/>
        <end position="238"/>
    </location>
</feature>
<feature type="transmembrane region" description="Helical" evidence="6">
    <location>
        <begin position="65"/>
        <end position="85"/>
    </location>
</feature>
<feature type="transmembrane region" description="Helical" evidence="6">
    <location>
        <begin position="144"/>
        <end position="167"/>
    </location>
</feature>
<evidence type="ECO:0000256" key="1">
    <source>
        <dbReference type="ARBA" id="ARBA00004141"/>
    </source>
</evidence>
<dbReference type="Pfam" id="PF01594">
    <property type="entry name" value="AI-2E_transport"/>
    <property type="match status" value="1"/>
</dbReference>
<evidence type="ECO:0000313" key="7">
    <source>
        <dbReference type="EMBL" id="MCU7551805.1"/>
    </source>
</evidence>
<proteinExistence type="inferred from homology"/>
<comment type="similarity">
    <text evidence="2">Belongs to the autoinducer-2 exporter (AI-2E) (TC 2.A.86) family.</text>
</comment>
<dbReference type="GO" id="GO:0016020">
    <property type="term" value="C:membrane"/>
    <property type="evidence" value="ECO:0007669"/>
    <property type="project" value="UniProtKB-SubCell"/>
</dbReference>
<keyword evidence="5 6" id="KW-0472">Membrane</keyword>
<keyword evidence="3 6" id="KW-0812">Transmembrane</keyword>